<evidence type="ECO:0000256" key="3">
    <source>
        <dbReference type="ARBA" id="ARBA00010040"/>
    </source>
</evidence>
<dbReference type="GO" id="GO:0006508">
    <property type="term" value="P:proteolysis"/>
    <property type="evidence" value="ECO:0007669"/>
    <property type="project" value="InterPro"/>
</dbReference>
<protein>
    <recommendedName>
        <fullName evidence="5">acylaminoacyl-peptidase</fullName>
        <ecNumber evidence="5">3.4.19.1</ecNumber>
    </recommendedName>
    <alternativeName>
        <fullName evidence="8">Dipeptidyl-peptidase V</fullName>
    </alternativeName>
</protein>
<dbReference type="AlphaFoldDB" id="A0A1Y2BPD7"/>
<proteinExistence type="inferred from homology"/>
<keyword evidence="12" id="KW-1185">Reference proteome</keyword>
<dbReference type="Proteomes" id="UP000193920">
    <property type="component" value="Unassembled WGS sequence"/>
</dbReference>
<dbReference type="PANTHER" id="PTHR42776">
    <property type="entry name" value="SERINE PEPTIDASE S9 FAMILY MEMBER"/>
    <property type="match status" value="1"/>
</dbReference>
<dbReference type="EC" id="3.4.19.1" evidence="5"/>
<accession>A0A1Y2BPD7</accession>
<evidence type="ECO:0000256" key="5">
    <source>
        <dbReference type="ARBA" id="ARBA00012917"/>
    </source>
</evidence>
<evidence type="ECO:0000256" key="7">
    <source>
        <dbReference type="ARBA" id="ARBA00022801"/>
    </source>
</evidence>
<name>A0A1Y2BPD7_9FUNG</name>
<comment type="catalytic activity">
    <reaction evidence="1">
        <text>Cleavage of an N-acetyl or N-formyl amino acid from the N-terminus of a polypeptide.</text>
        <dbReference type="EC" id="3.4.19.1"/>
    </reaction>
</comment>
<evidence type="ECO:0000256" key="2">
    <source>
        <dbReference type="ARBA" id="ARBA00004496"/>
    </source>
</evidence>
<dbReference type="InterPro" id="IPR029058">
    <property type="entry name" value="AB_hydrolase_fold"/>
</dbReference>
<dbReference type="GO" id="GO:0005737">
    <property type="term" value="C:cytoplasm"/>
    <property type="evidence" value="ECO:0007669"/>
    <property type="project" value="UniProtKB-SubCell"/>
</dbReference>
<dbReference type="GO" id="GO:0004252">
    <property type="term" value="F:serine-type endopeptidase activity"/>
    <property type="evidence" value="ECO:0007669"/>
    <property type="project" value="TreeGrafter"/>
</dbReference>
<keyword evidence="7 11" id="KW-0378">Hydrolase</keyword>
<dbReference type="SUPFAM" id="SSF82171">
    <property type="entry name" value="DPP6 N-terminal domain-like"/>
    <property type="match status" value="1"/>
</dbReference>
<evidence type="ECO:0000256" key="4">
    <source>
        <dbReference type="ARBA" id="ARBA00011881"/>
    </source>
</evidence>
<feature type="domain" description="Peptidase S9 prolyl oligopeptidase catalytic" evidence="9">
    <location>
        <begin position="546"/>
        <end position="752"/>
    </location>
</feature>
<dbReference type="OrthoDB" id="43744at2759"/>
<dbReference type="EMBL" id="MCOG01000147">
    <property type="protein sequence ID" value="ORY36614.1"/>
    <property type="molecule type" value="Genomic_DNA"/>
</dbReference>
<dbReference type="Gene3D" id="3.40.50.1820">
    <property type="entry name" value="alpha/beta hydrolase"/>
    <property type="match status" value="1"/>
</dbReference>
<dbReference type="Pfam" id="PF19283">
    <property type="entry name" value="APEH_N"/>
    <property type="match status" value="1"/>
</dbReference>
<feature type="domain" description="Acylamino-acid-releasing enzyme N-terminal" evidence="10">
    <location>
        <begin position="103"/>
        <end position="476"/>
    </location>
</feature>
<dbReference type="PANTHER" id="PTHR42776:SF4">
    <property type="entry name" value="ACYLAMINO-ACID-RELEASING ENZYME"/>
    <property type="match status" value="1"/>
</dbReference>
<dbReference type="InterPro" id="IPR045550">
    <property type="entry name" value="AARE_N"/>
</dbReference>
<organism evidence="11 12">
    <name type="scientific">Neocallimastix californiae</name>
    <dbReference type="NCBI Taxonomy" id="1754190"/>
    <lineage>
        <taxon>Eukaryota</taxon>
        <taxon>Fungi</taxon>
        <taxon>Fungi incertae sedis</taxon>
        <taxon>Chytridiomycota</taxon>
        <taxon>Chytridiomycota incertae sedis</taxon>
        <taxon>Neocallimastigomycetes</taxon>
        <taxon>Neocallimastigales</taxon>
        <taxon>Neocallimastigaceae</taxon>
        <taxon>Neocallimastix</taxon>
    </lineage>
</organism>
<evidence type="ECO:0000256" key="6">
    <source>
        <dbReference type="ARBA" id="ARBA00022490"/>
    </source>
</evidence>
<dbReference type="Pfam" id="PF00326">
    <property type="entry name" value="Peptidase_S9"/>
    <property type="match status" value="1"/>
</dbReference>
<comment type="similarity">
    <text evidence="3">Belongs to the peptidase S9C family.</text>
</comment>
<dbReference type="InterPro" id="IPR001375">
    <property type="entry name" value="Peptidase_S9_cat"/>
</dbReference>
<evidence type="ECO:0000256" key="1">
    <source>
        <dbReference type="ARBA" id="ARBA00000721"/>
    </source>
</evidence>
<comment type="caution">
    <text evidence="11">The sequence shown here is derived from an EMBL/GenBank/DDBJ whole genome shotgun (WGS) entry which is preliminary data.</text>
</comment>
<reference evidence="11 12" key="1">
    <citation type="submission" date="2016-08" db="EMBL/GenBank/DDBJ databases">
        <title>A Parts List for Fungal Cellulosomes Revealed by Comparative Genomics.</title>
        <authorList>
            <consortium name="DOE Joint Genome Institute"/>
            <person name="Haitjema C.H."/>
            <person name="Gilmore S.P."/>
            <person name="Henske J.K."/>
            <person name="Solomon K.V."/>
            <person name="De Groot R."/>
            <person name="Kuo A."/>
            <person name="Mondo S.J."/>
            <person name="Salamov A.A."/>
            <person name="Labutti K."/>
            <person name="Zhao Z."/>
            <person name="Chiniquy J."/>
            <person name="Barry K."/>
            <person name="Brewer H.M."/>
            <person name="Purvine S.O."/>
            <person name="Wright A.T."/>
            <person name="Boxma B."/>
            <person name="Van Alen T."/>
            <person name="Hackstein J.H."/>
            <person name="Baker S.E."/>
            <person name="Grigoriev I.V."/>
            <person name="O'Malley M.A."/>
        </authorList>
    </citation>
    <scope>NUCLEOTIDE SEQUENCE [LARGE SCALE GENOMIC DNA]</scope>
    <source>
        <strain evidence="11 12">G1</strain>
    </source>
</reference>
<keyword evidence="6" id="KW-0963">Cytoplasm</keyword>
<evidence type="ECO:0000313" key="12">
    <source>
        <dbReference type="Proteomes" id="UP000193920"/>
    </source>
</evidence>
<evidence type="ECO:0000256" key="8">
    <source>
        <dbReference type="ARBA" id="ARBA00032829"/>
    </source>
</evidence>
<evidence type="ECO:0000259" key="10">
    <source>
        <dbReference type="Pfam" id="PF19283"/>
    </source>
</evidence>
<evidence type="ECO:0000259" key="9">
    <source>
        <dbReference type="Pfam" id="PF00326"/>
    </source>
</evidence>
<dbReference type="STRING" id="1754190.A0A1Y2BPD7"/>
<dbReference type="SUPFAM" id="SSF53474">
    <property type="entry name" value="alpha/beta-Hydrolases"/>
    <property type="match status" value="1"/>
</dbReference>
<gene>
    <name evidence="11" type="ORF">LY90DRAFT_673022</name>
</gene>
<comment type="subcellular location">
    <subcellularLocation>
        <location evidence="2">Cytoplasm</location>
    </subcellularLocation>
</comment>
<evidence type="ECO:0000313" key="11">
    <source>
        <dbReference type="EMBL" id="ORY36614.1"/>
    </source>
</evidence>
<sequence>MESIVGKNAIETITSLTNFPLITGASLTSKPFNLTCCGSSGNNNDTGNHLCTTDKLVEITVTTKFKDQEKNKVRHLKKNILGCVNGKEGVFKPLSNFFIQEICEGVVDTRSSPSGEKSVVLKSLSCGGSGDNKDKKEYIIELYNKNRLISTYNVTNYHGNFYTDEHFWNLSWSPDEKKIAYIVEEKKDEKETEGYRAFTYEEDWGEKNDKRRKPQLAILDFNTGEVTVIKTESSVGLVSITKDNKLVFVQFDDKLKYGIIYCSNRFSTAWRCNMDGGNMENIIHQGTRYGKGPLITSDVHPIENVRGLQYDSEGHALYFVSNYVANYPHNSCSRLFKYDLNDKECTLLIDYVDEIGEAYGNAVLKGFPGLFLHQLTAGCCQHYIHPKNPNKKPESFVFLHTSWATRQVILALQQSTGTLIDLTADINLENYDILHITSEFILAKATSQCNPCTLMLGVINYDGQLSVQWSQVSAPDYSEDTKTILNNIDIRTETIKNPDTGGEFDVILLSPKTLPSGLKKSPLIINPHGGPHSLYTFTYSPMLAGFVAFGYTVMLINYTGSLGYGQKKVLELVSKIGELDISDVYAAVEAMKNQIIKFGEAAVEIDTDKIFYYGGSHGGFIGAHMISKYPNLFKACCLRNPVINCGGMLFLSDIPEWSPLELGLPWDLNHPPVVTEDLYQKAFNCSPIKQVDQVVTPLLLLLGEMDRRVPRQDSFYYARLLKSKNKDVEVVLFPGTGHPLDSVEAEKYSFESIINKYSKFI</sequence>
<dbReference type="GO" id="GO:0008242">
    <property type="term" value="F:omega peptidase activity"/>
    <property type="evidence" value="ECO:0007669"/>
    <property type="project" value="UniProtKB-EC"/>
</dbReference>
<comment type="subunit">
    <text evidence="4">Homotetramer.</text>
</comment>